<evidence type="ECO:0000256" key="1">
    <source>
        <dbReference type="ARBA" id="ARBA00022737"/>
    </source>
</evidence>
<dbReference type="STRING" id="60172.A0A1V6QVS1"/>
<sequence>MDHHKTVCKGRTANTGGWLFDHGQYKKWESSEKSTILWLHGIPGAGKTKLISRVIDHVTDRLSDTAIAYFYCNRYEASRRKPTHILQSFVKQLSKSPSDGAIQQALVDAYKENQRKGAASMKPSLEESESLVLALTKAYSETILILDALDETDVEDREDLMETIDRLVSQSANLKVLISSRRDNDIKRRLKLKANLSVEATDNRDDISKFVREKIEDAQFQWAALQIKEILDLQLEKDIQKRLGRLPRGLQAAYAEIFKKRIKRSGGSMPEIAHRAFQWVLFAFEPLSSDALVAFVSRDMADGKTEHADLDINDVLDACCNLLDVDKNSKLCRFSHLSVQEYLEEHHYQADKYATGGSSHDGLAMVTIQYLLEKSNLLMYWVRLA</sequence>
<keyword evidence="1" id="KW-0677">Repeat</keyword>
<name>A0A1V6QVS1_9EURO</name>
<dbReference type="AlphaFoldDB" id="A0A1V6QVS1"/>
<dbReference type="SUPFAM" id="SSF52540">
    <property type="entry name" value="P-loop containing nucleoside triphosphate hydrolases"/>
    <property type="match status" value="1"/>
</dbReference>
<proteinExistence type="predicted"/>
<evidence type="ECO:0000259" key="2">
    <source>
        <dbReference type="Pfam" id="PF24883"/>
    </source>
</evidence>
<comment type="caution">
    <text evidence="3">The sequence shown here is derived from an EMBL/GenBank/DDBJ whole genome shotgun (WGS) entry which is preliminary data.</text>
</comment>
<dbReference type="EMBL" id="MDYO01000035">
    <property type="protein sequence ID" value="OQD93036.1"/>
    <property type="molecule type" value="Genomic_DNA"/>
</dbReference>
<gene>
    <name evidence="3" type="ORF">PENSOL_c035G10336</name>
</gene>
<dbReference type="Pfam" id="PF24883">
    <property type="entry name" value="NPHP3_N"/>
    <property type="match status" value="1"/>
</dbReference>
<dbReference type="InterPro" id="IPR056884">
    <property type="entry name" value="NPHP3-like_N"/>
</dbReference>
<dbReference type="Gene3D" id="3.40.50.300">
    <property type="entry name" value="P-loop containing nucleotide triphosphate hydrolases"/>
    <property type="match status" value="1"/>
</dbReference>
<dbReference type="Proteomes" id="UP000191612">
    <property type="component" value="Unassembled WGS sequence"/>
</dbReference>
<reference evidence="4" key="1">
    <citation type="journal article" date="2017" name="Nat. Microbiol.">
        <title>Global analysis of biosynthetic gene clusters reveals vast potential of secondary metabolite production in Penicillium species.</title>
        <authorList>
            <person name="Nielsen J.C."/>
            <person name="Grijseels S."/>
            <person name="Prigent S."/>
            <person name="Ji B."/>
            <person name="Dainat J."/>
            <person name="Nielsen K.F."/>
            <person name="Frisvad J.C."/>
            <person name="Workman M."/>
            <person name="Nielsen J."/>
        </authorList>
    </citation>
    <scope>NUCLEOTIDE SEQUENCE [LARGE SCALE GENOMIC DNA]</scope>
    <source>
        <strain evidence="4">IBT 29525</strain>
    </source>
</reference>
<evidence type="ECO:0000313" key="3">
    <source>
        <dbReference type="EMBL" id="OQD93036.1"/>
    </source>
</evidence>
<evidence type="ECO:0000313" key="4">
    <source>
        <dbReference type="Proteomes" id="UP000191612"/>
    </source>
</evidence>
<feature type="domain" description="Nephrocystin 3-like N-terminal" evidence="2">
    <location>
        <begin position="14"/>
        <end position="181"/>
    </location>
</feature>
<organism evidence="3 4">
    <name type="scientific">Penicillium solitum</name>
    <dbReference type="NCBI Taxonomy" id="60172"/>
    <lineage>
        <taxon>Eukaryota</taxon>
        <taxon>Fungi</taxon>
        <taxon>Dikarya</taxon>
        <taxon>Ascomycota</taxon>
        <taxon>Pezizomycotina</taxon>
        <taxon>Eurotiomycetes</taxon>
        <taxon>Eurotiomycetidae</taxon>
        <taxon>Eurotiales</taxon>
        <taxon>Aspergillaceae</taxon>
        <taxon>Penicillium</taxon>
    </lineage>
</organism>
<protein>
    <recommendedName>
        <fullName evidence="2">Nephrocystin 3-like N-terminal domain-containing protein</fullName>
    </recommendedName>
</protein>
<dbReference type="InterPro" id="IPR027417">
    <property type="entry name" value="P-loop_NTPase"/>
</dbReference>
<dbReference type="PANTHER" id="PTHR10039:SF16">
    <property type="entry name" value="GPI INOSITOL-DEACYLASE"/>
    <property type="match status" value="1"/>
</dbReference>
<dbReference type="PANTHER" id="PTHR10039">
    <property type="entry name" value="AMELOGENIN"/>
    <property type="match status" value="1"/>
</dbReference>
<keyword evidence="4" id="KW-1185">Reference proteome</keyword>
<accession>A0A1V6QVS1</accession>